<evidence type="ECO:0000256" key="2">
    <source>
        <dbReference type="ARBA" id="ARBA00022771"/>
    </source>
</evidence>
<feature type="region of interest" description="Disordered" evidence="5">
    <location>
        <begin position="276"/>
        <end position="299"/>
    </location>
</feature>
<dbReference type="PROSITE" id="PS50865">
    <property type="entry name" value="ZF_MYND_2"/>
    <property type="match status" value="1"/>
</dbReference>
<dbReference type="GeneID" id="94423928"/>
<evidence type="ECO:0000313" key="7">
    <source>
        <dbReference type="EMBL" id="PHJ25663.1"/>
    </source>
</evidence>
<dbReference type="Proteomes" id="UP000221165">
    <property type="component" value="Unassembled WGS sequence"/>
</dbReference>
<dbReference type="VEuPathDB" id="ToxoDB:CSUI_000483"/>
<gene>
    <name evidence="7" type="ORF">CSUI_000483</name>
</gene>
<keyword evidence="1" id="KW-0479">Metal-binding</keyword>
<proteinExistence type="predicted"/>
<dbReference type="InterPro" id="IPR002893">
    <property type="entry name" value="Znf_MYND"/>
</dbReference>
<keyword evidence="3" id="KW-0862">Zinc</keyword>
<name>A0A2C6LGQ9_9APIC</name>
<protein>
    <submittedName>
        <fullName evidence="7">Mynd finger domain-containing protein</fullName>
    </submittedName>
</protein>
<dbReference type="EMBL" id="MIGC01000186">
    <property type="protein sequence ID" value="PHJ25663.1"/>
    <property type="molecule type" value="Genomic_DNA"/>
</dbReference>
<accession>A0A2C6LGQ9</accession>
<evidence type="ECO:0000256" key="3">
    <source>
        <dbReference type="ARBA" id="ARBA00022833"/>
    </source>
</evidence>
<reference evidence="7 8" key="1">
    <citation type="journal article" date="2017" name="Int. J. Parasitol.">
        <title>The genome of the protozoan parasite Cystoisospora suis and a reverse vaccinology approach to identify vaccine candidates.</title>
        <authorList>
            <person name="Palmieri N."/>
            <person name="Shrestha A."/>
            <person name="Ruttkowski B."/>
            <person name="Beck T."/>
            <person name="Vogl C."/>
            <person name="Tomley F."/>
            <person name="Blake D.P."/>
            <person name="Joachim A."/>
        </authorList>
    </citation>
    <scope>NUCLEOTIDE SEQUENCE [LARGE SCALE GENOMIC DNA]</scope>
    <source>
        <strain evidence="7 8">Wien I</strain>
    </source>
</reference>
<dbReference type="Pfam" id="PF01753">
    <property type="entry name" value="zf-MYND"/>
    <property type="match status" value="1"/>
</dbReference>
<evidence type="ECO:0000313" key="8">
    <source>
        <dbReference type="Proteomes" id="UP000221165"/>
    </source>
</evidence>
<evidence type="ECO:0000259" key="6">
    <source>
        <dbReference type="PROSITE" id="PS50865"/>
    </source>
</evidence>
<dbReference type="RefSeq" id="XP_067927309.1">
    <property type="nucleotide sequence ID" value="XM_068060717.1"/>
</dbReference>
<dbReference type="Gene3D" id="6.10.140.2220">
    <property type="match status" value="1"/>
</dbReference>
<dbReference type="GO" id="GO:0008270">
    <property type="term" value="F:zinc ion binding"/>
    <property type="evidence" value="ECO:0007669"/>
    <property type="project" value="UniProtKB-KW"/>
</dbReference>
<evidence type="ECO:0000256" key="4">
    <source>
        <dbReference type="PROSITE-ProRule" id="PRU00134"/>
    </source>
</evidence>
<sequence length="630" mass="72643">MSLSIDIPPPPDSPPLPYYEQSVLIDWATRKDFNTSLEELEMDEEVERLRMLREIVCGIQKALGPLWERKIPPTSLLIPLLRRPYPYAISKQISDCGQCFLTKRLHVGKFWLEIYHSVWFPLIFERFNIFYTDFQSSSVYGWDPAVGITAWIYFTRNLPPLFRLANYLMTGALESRVAGLHRLLFRMNALEFFSYRISWSLHFNTYDSKAYDAPKEEELGRKDGSLDPVQMTRLATRLLRRLLKNSTACGAIRYNIEAIGLLWPYLIECREEDTLPTDKREGEEDEEKEHEEEVESVGKSTRVGKRPCLTKEEICRRIFTSPLTNAFFSVLADKQVPESPQAVHLIHAYFRLLTEFLYGARPAGFFEDLAASFHLPKGIPCIWTQLENAFHSDMTIFLLRDLLTFITDLLFLICGDEAPLPARNARHLRNKLEGVVLPLVKERRPDLANQETWDLVEENATCLRDAINTALRGGAIDPRLLKHFILPYRCKTGKASSPLRPPELRQTPWPSIMNLIPLPNSIPCWKPGCTKAFVLSEENSLDEKGQDYRYCEGCNVAAYCSKQCQVAHWLADHHRVCPYFRLPPTFMRFEMSAKKVPNSLAFPVFDIFKDTFDIYGPPCGKTTDNFSLIF</sequence>
<comment type="caution">
    <text evidence="7">The sequence shown here is derived from an EMBL/GenBank/DDBJ whole genome shotgun (WGS) entry which is preliminary data.</text>
</comment>
<evidence type="ECO:0000256" key="1">
    <source>
        <dbReference type="ARBA" id="ARBA00022723"/>
    </source>
</evidence>
<dbReference type="AlphaFoldDB" id="A0A2C6LGQ9"/>
<dbReference type="SUPFAM" id="SSF144232">
    <property type="entry name" value="HIT/MYND zinc finger-like"/>
    <property type="match status" value="1"/>
</dbReference>
<keyword evidence="8" id="KW-1185">Reference proteome</keyword>
<keyword evidence="2 4" id="KW-0863">Zinc-finger</keyword>
<feature type="domain" description="MYND-type" evidence="6">
    <location>
        <begin position="524"/>
        <end position="577"/>
    </location>
</feature>
<dbReference type="OrthoDB" id="330403at2759"/>
<organism evidence="7 8">
    <name type="scientific">Cystoisospora suis</name>
    <dbReference type="NCBI Taxonomy" id="483139"/>
    <lineage>
        <taxon>Eukaryota</taxon>
        <taxon>Sar</taxon>
        <taxon>Alveolata</taxon>
        <taxon>Apicomplexa</taxon>
        <taxon>Conoidasida</taxon>
        <taxon>Coccidia</taxon>
        <taxon>Eucoccidiorida</taxon>
        <taxon>Eimeriorina</taxon>
        <taxon>Sarcocystidae</taxon>
        <taxon>Cystoisospora</taxon>
    </lineage>
</organism>
<evidence type="ECO:0000256" key="5">
    <source>
        <dbReference type="SAM" id="MobiDB-lite"/>
    </source>
</evidence>
<feature type="compositionally biased region" description="Acidic residues" evidence="5">
    <location>
        <begin position="283"/>
        <end position="295"/>
    </location>
</feature>